<keyword evidence="3" id="KW-1185">Reference proteome</keyword>
<protein>
    <recommendedName>
        <fullName evidence="1">Phage tail fibre protein N-terminal domain-containing protein</fullName>
    </recommendedName>
</protein>
<sequence>MSIPESELSYGSILTLTGENAEINGKLNNKPINFTHIAIGDANDVYVQPSRTQTTLVNEITRIPVTGMEKITPSEPDGVPLLKVWAKIPDNTVDIAVREFAAVATFDGNSYIHAVGNTVRIPILSGSNNGGEVNDIFIEMTFAVTSLDPVVMIDPAIVTATRKFVEEEDAKHVSQNHPHKQYLRILEYHQNETERDGALKKIPLYPEVVNDENRLNMSLDGTTLTIEDNQILRFYGWLEVNTSDYPNKSFHVDLEKAYHVRFNMTDGFHIKDVSSLEYNPDSLDESDKRFDTSYDDMNLALVYKGLLMRCVHTNQLSKSVTVTGSGSILVPICPRLRNMRITFSNLELGNSGAQKVEVPANAEMGGYGHFNSGGSTSVSVVKSSQKSLIRIETNNQTSDTTVSVNTFSFSRQLQRYQTNQCMTELVHIGNHEWLLMSEKGPCLLAWQTNGLSMNYHNLKSGNFVVEYLR</sequence>
<dbReference type="EMBL" id="BSPW01000059">
    <property type="protein sequence ID" value="GLT18880.1"/>
    <property type="molecule type" value="Genomic_DNA"/>
</dbReference>
<evidence type="ECO:0000259" key="1">
    <source>
        <dbReference type="Pfam" id="PF12571"/>
    </source>
</evidence>
<dbReference type="RefSeq" id="WP_284192751.1">
    <property type="nucleotide sequence ID" value="NZ_BSPW01000059.1"/>
</dbReference>
<dbReference type="Proteomes" id="UP001157138">
    <property type="component" value="Unassembled WGS sequence"/>
</dbReference>
<evidence type="ECO:0000313" key="3">
    <source>
        <dbReference type="Proteomes" id="UP001157138"/>
    </source>
</evidence>
<reference evidence="3" key="1">
    <citation type="journal article" date="2019" name="Int. J. Syst. Evol. Microbiol.">
        <title>The Global Catalogue of Microorganisms (GCM) 10K type strain sequencing project: providing services to taxonomists for standard genome sequencing and annotation.</title>
        <authorList>
            <consortium name="The Broad Institute Genomics Platform"/>
            <consortium name="The Broad Institute Genome Sequencing Center for Infectious Disease"/>
            <person name="Wu L."/>
            <person name="Ma J."/>
        </authorList>
    </citation>
    <scope>NUCLEOTIDE SEQUENCE [LARGE SCALE GENOMIC DNA]</scope>
    <source>
        <strain evidence="3">NBRC 108723</strain>
    </source>
</reference>
<feature type="domain" description="Phage tail fibre protein N-terminal" evidence="1">
    <location>
        <begin position="9"/>
        <end position="163"/>
    </location>
</feature>
<proteinExistence type="predicted"/>
<accession>A0ABQ6F048</accession>
<dbReference type="InterPro" id="IPR022225">
    <property type="entry name" value="Phage_tail_fibre_N"/>
</dbReference>
<comment type="caution">
    <text evidence="2">The sequence shown here is derived from an EMBL/GenBank/DDBJ whole genome shotgun (WGS) entry which is preliminary data.</text>
</comment>
<gene>
    <name evidence="2" type="ORF">GCM10007938_26620</name>
</gene>
<organism evidence="2 3">
    <name type="scientific">Vibrio zhanjiangensis</name>
    <dbReference type="NCBI Taxonomy" id="1046128"/>
    <lineage>
        <taxon>Bacteria</taxon>
        <taxon>Pseudomonadati</taxon>
        <taxon>Pseudomonadota</taxon>
        <taxon>Gammaproteobacteria</taxon>
        <taxon>Vibrionales</taxon>
        <taxon>Vibrionaceae</taxon>
        <taxon>Vibrio</taxon>
    </lineage>
</organism>
<dbReference type="Pfam" id="PF12571">
    <property type="entry name" value="Phage_tail_fib"/>
    <property type="match status" value="1"/>
</dbReference>
<evidence type="ECO:0000313" key="2">
    <source>
        <dbReference type="EMBL" id="GLT18880.1"/>
    </source>
</evidence>
<name>A0ABQ6F048_9VIBR</name>